<feature type="region of interest" description="Disordered" evidence="2">
    <location>
        <begin position="55"/>
        <end position="81"/>
    </location>
</feature>
<keyword evidence="1" id="KW-0862">Zinc</keyword>
<dbReference type="PROSITE" id="PS50103">
    <property type="entry name" value="ZF_C3H1"/>
    <property type="match status" value="1"/>
</dbReference>
<organism evidence="4 5">
    <name type="scientific">Erythranthe guttata</name>
    <name type="common">Yellow monkey flower</name>
    <name type="synonym">Mimulus guttatus</name>
    <dbReference type="NCBI Taxonomy" id="4155"/>
    <lineage>
        <taxon>Eukaryota</taxon>
        <taxon>Viridiplantae</taxon>
        <taxon>Streptophyta</taxon>
        <taxon>Embryophyta</taxon>
        <taxon>Tracheophyta</taxon>
        <taxon>Spermatophyta</taxon>
        <taxon>Magnoliopsida</taxon>
        <taxon>eudicotyledons</taxon>
        <taxon>Gunneridae</taxon>
        <taxon>Pentapetalae</taxon>
        <taxon>asterids</taxon>
        <taxon>lamiids</taxon>
        <taxon>Lamiales</taxon>
        <taxon>Phrymaceae</taxon>
        <taxon>Erythranthe</taxon>
    </lineage>
</organism>
<keyword evidence="1" id="KW-0479">Metal-binding</keyword>
<sequence>MMDCNQGSGFADGNVVQFESGNLENDVNENPCLGSIDRAVSAIEDGIQNRETSVDINPMSNQEGTLSQFGVGSEPQNKRPRSSLMVDLMASDRSKVIKMLYKTKLCKFRNGNCLAKNCNYAHKLQRYGGGPVYGAVNDSPVLAAKASARRRLPNLIHKTGEIPSRKWSGPEKISKIYGDWIDDLQ</sequence>
<feature type="compositionally biased region" description="Polar residues" evidence="2">
    <location>
        <begin position="55"/>
        <end position="70"/>
    </location>
</feature>
<name>A0A022QXQ0_ERYGU</name>
<proteinExistence type="predicted"/>
<feature type="domain" description="C3H1-type" evidence="3">
    <location>
        <begin position="100"/>
        <end position="125"/>
    </location>
</feature>
<dbReference type="STRING" id="4155.A0A022QXQ0"/>
<evidence type="ECO:0000313" key="5">
    <source>
        <dbReference type="Proteomes" id="UP000030748"/>
    </source>
</evidence>
<reference evidence="4 5" key="1">
    <citation type="journal article" date="2013" name="Proc. Natl. Acad. Sci. U.S.A.">
        <title>Fine-scale variation in meiotic recombination in Mimulus inferred from population shotgun sequencing.</title>
        <authorList>
            <person name="Hellsten U."/>
            <person name="Wright K.M."/>
            <person name="Jenkins J."/>
            <person name="Shu S."/>
            <person name="Yuan Y."/>
            <person name="Wessler S.R."/>
            <person name="Schmutz J."/>
            <person name="Willis J.H."/>
            <person name="Rokhsar D.S."/>
        </authorList>
    </citation>
    <scope>NUCLEOTIDE SEQUENCE [LARGE SCALE GENOMIC DNA]</scope>
    <source>
        <strain evidence="5">cv. DUN x IM62</strain>
    </source>
</reference>
<evidence type="ECO:0000313" key="4">
    <source>
        <dbReference type="EMBL" id="EYU32113.1"/>
    </source>
</evidence>
<evidence type="ECO:0000256" key="1">
    <source>
        <dbReference type="PROSITE-ProRule" id="PRU00723"/>
    </source>
</evidence>
<evidence type="ECO:0000256" key="2">
    <source>
        <dbReference type="SAM" id="MobiDB-lite"/>
    </source>
</evidence>
<keyword evidence="5" id="KW-1185">Reference proteome</keyword>
<gene>
    <name evidence="4" type="ORF">MIMGU_mgv1a025241mg</name>
</gene>
<dbReference type="Proteomes" id="UP000030748">
    <property type="component" value="Unassembled WGS sequence"/>
</dbReference>
<dbReference type="SMART" id="SM00356">
    <property type="entry name" value="ZnF_C3H1"/>
    <property type="match status" value="1"/>
</dbReference>
<dbReference type="AlphaFoldDB" id="A0A022QXQ0"/>
<accession>A0A022QXQ0</accession>
<dbReference type="EMBL" id="KI630880">
    <property type="protein sequence ID" value="EYU32113.1"/>
    <property type="molecule type" value="Genomic_DNA"/>
</dbReference>
<keyword evidence="1" id="KW-0863">Zinc-finger</keyword>
<feature type="zinc finger region" description="C3H1-type" evidence="1">
    <location>
        <begin position="100"/>
        <end position="125"/>
    </location>
</feature>
<dbReference type="GO" id="GO:0008270">
    <property type="term" value="F:zinc ion binding"/>
    <property type="evidence" value="ECO:0007669"/>
    <property type="project" value="UniProtKB-KW"/>
</dbReference>
<protein>
    <recommendedName>
        <fullName evidence="3">C3H1-type domain-containing protein</fullName>
    </recommendedName>
</protein>
<dbReference type="InterPro" id="IPR000571">
    <property type="entry name" value="Znf_CCCH"/>
</dbReference>
<evidence type="ECO:0000259" key="3">
    <source>
        <dbReference type="PROSITE" id="PS50103"/>
    </source>
</evidence>